<dbReference type="InterPro" id="IPR041583">
    <property type="entry name" value="TetR_C_31"/>
</dbReference>
<keyword evidence="1 2" id="KW-0238">DNA-binding</keyword>
<dbReference type="PROSITE" id="PS50977">
    <property type="entry name" value="HTH_TETR_2"/>
    <property type="match status" value="1"/>
</dbReference>
<evidence type="ECO:0000259" key="3">
    <source>
        <dbReference type="PROSITE" id="PS50977"/>
    </source>
</evidence>
<evidence type="ECO:0000256" key="1">
    <source>
        <dbReference type="ARBA" id="ARBA00023125"/>
    </source>
</evidence>
<evidence type="ECO:0000313" key="5">
    <source>
        <dbReference type="Proteomes" id="UP000682416"/>
    </source>
</evidence>
<evidence type="ECO:0000313" key="4">
    <source>
        <dbReference type="EMBL" id="QVJ01414.1"/>
    </source>
</evidence>
<dbReference type="Pfam" id="PF17940">
    <property type="entry name" value="TetR_C_31"/>
    <property type="match status" value="1"/>
</dbReference>
<reference evidence="4" key="1">
    <citation type="submission" date="2021-05" db="EMBL/GenBank/DDBJ databases">
        <authorList>
            <person name="Kaiqin L."/>
            <person name="Jian G."/>
        </authorList>
    </citation>
    <scope>NUCLEOTIDE SEQUENCE</scope>
    <source>
        <strain evidence="4">HDS5</strain>
    </source>
</reference>
<organism evidence="4 5">
    <name type="scientific">Nocardiopsis eucommiae</name>
    <dbReference type="NCBI Taxonomy" id="2831970"/>
    <lineage>
        <taxon>Bacteria</taxon>
        <taxon>Bacillati</taxon>
        <taxon>Actinomycetota</taxon>
        <taxon>Actinomycetes</taxon>
        <taxon>Streptosporangiales</taxon>
        <taxon>Nocardiopsidaceae</taxon>
        <taxon>Nocardiopsis</taxon>
    </lineage>
</organism>
<feature type="DNA-binding region" description="H-T-H motif" evidence="2">
    <location>
        <begin position="28"/>
        <end position="47"/>
    </location>
</feature>
<dbReference type="SUPFAM" id="SSF46689">
    <property type="entry name" value="Homeodomain-like"/>
    <property type="match status" value="1"/>
</dbReference>
<dbReference type="Proteomes" id="UP000682416">
    <property type="component" value="Chromosome"/>
</dbReference>
<dbReference type="PANTHER" id="PTHR30055:SF231">
    <property type="entry name" value="TRANSCRIPTIONAL REGULATORY PROTEIN (PROBABLY DEOR-FAMILY)-RELATED"/>
    <property type="match status" value="1"/>
</dbReference>
<dbReference type="Pfam" id="PF00440">
    <property type="entry name" value="TetR_N"/>
    <property type="match status" value="1"/>
</dbReference>
<gene>
    <name evidence="4" type="ORF">KGD82_25765</name>
</gene>
<dbReference type="GO" id="GO:0000976">
    <property type="term" value="F:transcription cis-regulatory region binding"/>
    <property type="evidence" value="ECO:0007669"/>
    <property type="project" value="TreeGrafter"/>
</dbReference>
<proteinExistence type="predicted"/>
<dbReference type="InterPro" id="IPR050109">
    <property type="entry name" value="HTH-type_TetR-like_transc_reg"/>
</dbReference>
<dbReference type="InterPro" id="IPR001647">
    <property type="entry name" value="HTH_TetR"/>
</dbReference>
<evidence type="ECO:0000256" key="2">
    <source>
        <dbReference type="PROSITE-ProRule" id="PRU00335"/>
    </source>
</evidence>
<dbReference type="KEGG" id="nec:KGD82_25765"/>
<dbReference type="GO" id="GO:0003700">
    <property type="term" value="F:DNA-binding transcription factor activity"/>
    <property type="evidence" value="ECO:0007669"/>
    <property type="project" value="TreeGrafter"/>
</dbReference>
<protein>
    <submittedName>
        <fullName evidence="4">TetR family transcriptional regulator</fullName>
    </submittedName>
</protein>
<name>A0A975QKG9_9ACTN</name>
<dbReference type="Gene3D" id="1.10.357.10">
    <property type="entry name" value="Tetracycline Repressor, domain 2"/>
    <property type="match status" value="1"/>
</dbReference>
<accession>A0A975QKG9</accession>
<dbReference type="EMBL" id="CP074402">
    <property type="protein sequence ID" value="QVJ01414.1"/>
    <property type="molecule type" value="Genomic_DNA"/>
</dbReference>
<dbReference type="AlphaFoldDB" id="A0A975QKG9"/>
<sequence length="192" mass="21047">MVRNPERRAALLDAAIDALAEEGARGLTYRAVDTRAGVPVGTASNYFTSREDLLAQTSVRTYERFMPEQEEWANVLEGPRTRAKVAEVMRATVTRMAADPNVYLATLELQLEATRRPELRADLTARVRADLDANIAFHEQSGMPGGRSTVVVLYLALNWLVTEHLTLPGVLAAEGSLEGLVDLVVDQLTLEG</sequence>
<feature type="domain" description="HTH tetR-type" evidence="3">
    <location>
        <begin position="5"/>
        <end position="65"/>
    </location>
</feature>
<keyword evidence="5" id="KW-1185">Reference proteome</keyword>
<dbReference type="PANTHER" id="PTHR30055">
    <property type="entry name" value="HTH-TYPE TRANSCRIPTIONAL REGULATOR RUTR"/>
    <property type="match status" value="1"/>
</dbReference>
<dbReference type="InterPro" id="IPR009057">
    <property type="entry name" value="Homeodomain-like_sf"/>
</dbReference>